<name>A0A1V6NIJ9_PENPO</name>
<dbReference type="EMBL" id="MDYM01000007">
    <property type="protein sequence ID" value="OQD64505.1"/>
    <property type="molecule type" value="Genomic_DNA"/>
</dbReference>
<proteinExistence type="predicted"/>
<dbReference type="InterPro" id="IPR036047">
    <property type="entry name" value="F-box-like_dom_sf"/>
</dbReference>
<keyword evidence="3" id="KW-1185">Reference proteome</keyword>
<dbReference type="OrthoDB" id="5295250at2759"/>
<organism evidence="2 3">
    <name type="scientific">Penicillium polonicum</name>
    <dbReference type="NCBI Taxonomy" id="60169"/>
    <lineage>
        <taxon>Eukaryota</taxon>
        <taxon>Fungi</taxon>
        <taxon>Dikarya</taxon>
        <taxon>Ascomycota</taxon>
        <taxon>Pezizomycotina</taxon>
        <taxon>Eurotiomycetes</taxon>
        <taxon>Eurotiomycetidae</taxon>
        <taxon>Eurotiales</taxon>
        <taxon>Aspergillaceae</taxon>
        <taxon>Penicillium</taxon>
    </lineage>
</organism>
<dbReference type="SMART" id="SM00256">
    <property type="entry name" value="FBOX"/>
    <property type="match status" value="1"/>
</dbReference>
<dbReference type="PROSITE" id="PS50181">
    <property type="entry name" value="FBOX"/>
    <property type="match status" value="1"/>
</dbReference>
<dbReference type="Pfam" id="PF12937">
    <property type="entry name" value="F-box-like"/>
    <property type="match status" value="1"/>
</dbReference>
<protein>
    <recommendedName>
        <fullName evidence="1">F-box domain-containing protein</fullName>
    </recommendedName>
</protein>
<dbReference type="STRING" id="60169.A0A1V6NIJ9"/>
<gene>
    <name evidence="2" type="ORF">PENPOL_c007G00357</name>
</gene>
<evidence type="ECO:0000259" key="1">
    <source>
        <dbReference type="PROSITE" id="PS50181"/>
    </source>
</evidence>
<dbReference type="SUPFAM" id="SSF81383">
    <property type="entry name" value="F-box domain"/>
    <property type="match status" value="1"/>
</dbReference>
<feature type="domain" description="F-box" evidence="1">
    <location>
        <begin position="51"/>
        <end position="97"/>
    </location>
</feature>
<dbReference type="AlphaFoldDB" id="A0A1V6NIJ9"/>
<sequence length="518" mass="58453">MDSTTQPILAGFMALHDNSSRRAALNEILDNLSHHEIREVRSRLETITFQCDLLGKLPLELVAMLAKYLDLADLVLLRRVSKRWHVLLSSPIVVTAAITYHTGKSIIKPDFTPANLNALIKKRIRMERGLPAVVVEVPYDLSPDIDDAPNRDAISCSNGVCAWIEESTDRTTIFVINLPTGENRTLTTANREEFTHVHVSDILISATSVRGYCHVWNMGNQQHKSFRIPSLRFGHYISVGSKVMLSYADSVVHFCFDSGVARSIQIGPFILLLSLHAEEDRFSVVCARKKDGNNTPWECGLFREYHHLQTQKFSVHDNTFICIWEQFQELPFRHDELWGPKYTLGHTVPKYRACLRPGQSSTLLGNCANEAYRRMLYPTDDPPLGDKVKPGSLSLSLEADDRITVHSHTPEPHIRSPHVNLDYSAQGRGLIYCFDNFHLPGTTILRVGFEFSDPSLAPDAKACRFESSHRAVLPHGRFCTSAFGDGDFVVFPADGKIWIWCFDETWRPSGLPNMRIAT</sequence>
<reference evidence="3" key="1">
    <citation type="journal article" date="2017" name="Nat. Microbiol.">
        <title>Global analysis of biosynthetic gene clusters reveals vast potential of secondary metabolite production in Penicillium species.</title>
        <authorList>
            <person name="Nielsen J.C."/>
            <person name="Grijseels S."/>
            <person name="Prigent S."/>
            <person name="Ji B."/>
            <person name="Dainat J."/>
            <person name="Nielsen K.F."/>
            <person name="Frisvad J.C."/>
            <person name="Workman M."/>
            <person name="Nielsen J."/>
        </authorList>
    </citation>
    <scope>NUCLEOTIDE SEQUENCE [LARGE SCALE GENOMIC DNA]</scope>
    <source>
        <strain evidence="3">IBT 4502</strain>
    </source>
</reference>
<accession>A0A1V6NIJ9</accession>
<dbReference type="InterPro" id="IPR001810">
    <property type="entry name" value="F-box_dom"/>
</dbReference>
<dbReference type="SUPFAM" id="SSF69304">
    <property type="entry name" value="Tricorn protease N-terminal domain"/>
    <property type="match status" value="1"/>
</dbReference>
<dbReference type="Gene3D" id="1.20.1280.50">
    <property type="match status" value="1"/>
</dbReference>
<comment type="caution">
    <text evidence="2">The sequence shown here is derived from an EMBL/GenBank/DDBJ whole genome shotgun (WGS) entry which is preliminary data.</text>
</comment>
<dbReference type="Proteomes" id="UP000191408">
    <property type="component" value="Unassembled WGS sequence"/>
</dbReference>
<evidence type="ECO:0000313" key="3">
    <source>
        <dbReference type="Proteomes" id="UP000191408"/>
    </source>
</evidence>
<dbReference type="CDD" id="cd09917">
    <property type="entry name" value="F-box_SF"/>
    <property type="match status" value="1"/>
</dbReference>
<evidence type="ECO:0000313" key="2">
    <source>
        <dbReference type="EMBL" id="OQD64505.1"/>
    </source>
</evidence>